<accession>A0A0L7L466</accession>
<name>A0A0L7L466_OPEBR</name>
<proteinExistence type="predicted"/>
<feature type="compositionally biased region" description="Acidic residues" evidence="1">
    <location>
        <begin position="92"/>
        <end position="102"/>
    </location>
</feature>
<organism evidence="2 3">
    <name type="scientific">Operophtera brumata</name>
    <name type="common">Winter moth</name>
    <name type="synonym">Phalaena brumata</name>
    <dbReference type="NCBI Taxonomy" id="104452"/>
    <lineage>
        <taxon>Eukaryota</taxon>
        <taxon>Metazoa</taxon>
        <taxon>Ecdysozoa</taxon>
        <taxon>Arthropoda</taxon>
        <taxon>Hexapoda</taxon>
        <taxon>Insecta</taxon>
        <taxon>Pterygota</taxon>
        <taxon>Neoptera</taxon>
        <taxon>Endopterygota</taxon>
        <taxon>Lepidoptera</taxon>
        <taxon>Glossata</taxon>
        <taxon>Ditrysia</taxon>
        <taxon>Geometroidea</taxon>
        <taxon>Geometridae</taxon>
        <taxon>Larentiinae</taxon>
        <taxon>Operophtera</taxon>
    </lineage>
</organism>
<dbReference type="Proteomes" id="UP000037510">
    <property type="component" value="Unassembled WGS sequence"/>
</dbReference>
<evidence type="ECO:0000256" key="1">
    <source>
        <dbReference type="SAM" id="MobiDB-lite"/>
    </source>
</evidence>
<evidence type="ECO:0000313" key="2">
    <source>
        <dbReference type="EMBL" id="KOB70084.1"/>
    </source>
</evidence>
<feature type="non-terminal residue" evidence="2">
    <location>
        <position position="129"/>
    </location>
</feature>
<protein>
    <submittedName>
        <fullName evidence="2">Uncharacterized protein</fullName>
    </submittedName>
</protein>
<keyword evidence="3" id="KW-1185">Reference proteome</keyword>
<dbReference type="AlphaFoldDB" id="A0A0L7L466"/>
<feature type="region of interest" description="Disordered" evidence="1">
    <location>
        <begin position="90"/>
        <end position="129"/>
    </location>
</feature>
<evidence type="ECO:0000313" key="3">
    <source>
        <dbReference type="Proteomes" id="UP000037510"/>
    </source>
</evidence>
<sequence>VSEGLVSKIVKVGKVAEQTGTKVRTPGKSRKRSTGFIVVDDFDMGVIRRKVHEYYAVIKELPTVGKLLTVLKEDIDYQGQHEPFIINVLSDSETDSDSEDGELTGVSSITDHDYDVGPSNSRPVDHTYC</sequence>
<reference evidence="2 3" key="1">
    <citation type="journal article" date="2015" name="Genome Biol. Evol.">
        <title>The genome of winter moth (Operophtera brumata) provides a genomic perspective on sexual dimorphism and phenology.</title>
        <authorList>
            <person name="Derks M.F."/>
            <person name="Smit S."/>
            <person name="Salis L."/>
            <person name="Schijlen E."/>
            <person name="Bossers A."/>
            <person name="Mateman C."/>
            <person name="Pijl A.S."/>
            <person name="de Ridder D."/>
            <person name="Groenen M.A."/>
            <person name="Visser M.E."/>
            <person name="Megens H.J."/>
        </authorList>
    </citation>
    <scope>NUCLEOTIDE SEQUENCE [LARGE SCALE GENOMIC DNA]</scope>
    <source>
        <strain evidence="2">WM2013NL</strain>
        <tissue evidence="2">Head and thorax</tissue>
    </source>
</reference>
<gene>
    <name evidence="2" type="ORF">OBRU01_08742</name>
</gene>
<feature type="non-terminal residue" evidence="2">
    <location>
        <position position="1"/>
    </location>
</feature>
<dbReference type="EMBL" id="JTDY01003137">
    <property type="protein sequence ID" value="KOB70084.1"/>
    <property type="molecule type" value="Genomic_DNA"/>
</dbReference>
<comment type="caution">
    <text evidence="2">The sequence shown here is derived from an EMBL/GenBank/DDBJ whole genome shotgun (WGS) entry which is preliminary data.</text>
</comment>